<feature type="region of interest" description="Disordered" evidence="6">
    <location>
        <begin position="1"/>
        <end position="44"/>
    </location>
</feature>
<dbReference type="Gene3D" id="3.40.50.720">
    <property type="entry name" value="NAD(P)-binding Rossmann-like Domain"/>
    <property type="match status" value="2"/>
</dbReference>
<dbReference type="EMBL" id="VDEP01000473">
    <property type="protein sequence ID" value="KAA1074032.1"/>
    <property type="molecule type" value="Genomic_DNA"/>
</dbReference>
<dbReference type="PIRSF" id="PIRSF039099">
    <property type="entry name" value="APP-BP1"/>
    <property type="match status" value="1"/>
</dbReference>
<evidence type="ECO:0000256" key="2">
    <source>
        <dbReference type="ARBA" id="ARBA00006868"/>
    </source>
</evidence>
<evidence type="ECO:0000256" key="5">
    <source>
        <dbReference type="PIRNR" id="PIRNR039099"/>
    </source>
</evidence>
<organism evidence="8 9">
    <name type="scientific">Puccinia graminis f. sp. tritici</name>
    <dbReference type="NCBI Taxonomy" id="56615"/>
    <lineage>
        <taxon>Eukaryota</taxon>
        <taxon>Fungi</taxon>
        <taxon>Dikarya</taxon>
        <taxon>Basidiomycota</taxon>
        <taxon>Pucciniomycotina</taxon>
        <taxon>Pucciniomycetes</taxon>
        <taxon>Pucciniales</taxon>
        <taxon>Pucciniaceae</taxon>
        <taxon>Puccinia</taxon>
    </lineage>
</organism>
<dbReference type="OrthoDB" id="1708823at2759"/>
<comment type="caution">
    <text evidence="8">The sequence shown here is derived from an EMBL/GenBank/DDBJ whole genome shotgun (WGS) entry which is preliminary data.</text>
</comment>
<evidence type="ECO:0000313" key="8">
    <source>
        <dbReference type="EMBL" id="KAA1090751.1"/>
    </source>
</evidence>
<dbReference type="GO" id="GO:0005737">
    <property type="term" value="C:cytoplasm"/>
    <property type="evidence" value="ECO:0007669"/>
    <property type="project" value="TreeGrafter"/>
</dbReference>
<evidence type="ECO:0000256" key="6">
    <source>
        <dbReference type="SAM" id="MobiDB-lite"/>
    </source>
</evidence>
<accession>A0A5B0NN53</accession>
<gene>
    <name evidence="8" type="ORF">PGT21_012614</name>
    <name evidence="7" type="ORF">PGTUg99_001632</name>
</gene>
<dbReference type="FunFam" id="3.40.50.720:FF:000475">
    <property type="entry name" value="NEDD8-activating enzyme E1 regulatory subunit"/>
    <property type="match status" value="1"/>
</dbReference>
<evidence type="ECO:0000313" key="9">
    <source>
        <dbReference type="Proteomes" id="UP000324748"/>
    </source>
</evidence>
<evidence type="ECO:0000256" key="1">
    <source>
        <dbReference type="ARBA" id="ARBA00005032"/>
    </source>
</evidence>
<dbReference type="InterPro" id="IPR045886">
    <property type="entry name" value="ThiF/MoeB/HesA"/>
</dbReference>
<evidence type="ECO:0000256" key="3">
    <source>
        <dbReference type="ARBA" id="ARBA00015407"/>
    </source>
</evidence>
<dbReference type="Proteomes" id="UP000325313">
    <property type="component" value="Unassembled WGS sequence"/>
</dbReference>
<keyword evidence="9" id="KW-1185">Reference proteome</keyword>
<feature type="compositionally biased region" description="Acidic residues" evidence="6">
    <location>
        <begin position="403"/>
        <end position="412"/>
    </location>
</feature>
<comment type="function">
    <text evidence="5">Regulatory subunit of the dimeric UBA3-ULA1 E1 enzyme.</text>
</comment>
<dbReference type="PANTHER" id="PTHR10953">
    <property type="entry name" value="UBIQUITIN-ACTIVATING ENZYME E1"/>
    <property type="match status" value="1"/>
</dbReference>
<evidence type="ECO:0000313" key="10">
    <source>
        <dbReference type="Proteomes" id="UP000325313"/>
    </source>
</evidence>
<comment type="similarity">
    <text evidence="2 5">Belongs to the ubiquitin-activating E1 family. ULA1 subfamily.</text>
</comment>
<proteinExistence type="inferred from homology"/>
<dbReference type="InterPro" id="IPR035985">
    <property type="entry name" value="Ubiquitin-activating_enz"/>
</dbReference>
<feature type="region of interest" description="Disordered" evidence="6">
    <location>
        <begin position="396"/>
        <end position="426"/>
    </location>
</feature>
<evidence type="ECO:0000313" key="7">
    <source>
        <dbReference type="EMBL" id="KAA1074032.1"/>
    </source>
</evidence>
<dbReference type="InterPro" id="IPR030667">
    <property type="entry name" value="APP-BP1"/>
</dbReference>
<dbReference type="GO" id="GO:0019781">
    <property type="term" value="F:NEDD8 activating enzyme activity"/>
    <property type="evidence" value="ECO:0007669"/>
    <property type="project" value="UniProtKB-UniRule"/>
</dbReference>
<comment type="pathway">
    <text evidence="1 5">Protein modification; protein neddylation.</text>
</comment>
<dbReference type="EMBL" id="VSWC01000092">
    <property type="protein sequence ID" value="KAA1090751.1"/>
    <property type="molecule type" value="Genomic_DNA"/>
</dbReference>
<reference evidence="9 10" key="1">
    <citation type="submission" date="2019-05" db="EMBL/GenBank/DDBJ databases">
        <title>Emergence of the Ug99 lineage of the wheat stem rust pathogen through somatic hybridization.</title>
        <authorList>
            <person name="Li F."/>
            <person name="Upadhyaya N.M."/>
            <person name="Sperschneider J."/>
            <person name="Matny O."/>
            <person name="Nguyen-Phuc H."/>
            <person name="Mago R."/>
            <person name="Raley C."/>
            <person name="Miller M.E."/>
            <person name="Silverstein K.A.T."/>
            <person name="Henningsen E."/>
            <person name="Hirsch C.D."/>
            <person name="Visser B."/>
            <person name="Pretorius Z.A."/>
            <person name="Steffenson B.J."/>
            <person name="Schwessinger B."/>
            <person name="Dodds P.N."/>
            <person name="Figueroa M."/>
        </authorList>
    </citation>
    <scope>NUCLEOTIDE SEQUENCE [LARGE SCALE GENOMIC DNA]</scope>
    <source>
        <strain evidence="8">21-0</strain>
        <strain evidence="7 10">Ug99</strain>
    </source>
</reference>
<name>A0A5B0NN53_PUCGR</name>
<dbReference type="GO" id="GO:0045116">
    <property type="term" value="P:protein neddylation"/>
    <property type="evidence" value="ECO:0007669"/>
    <property type="project" value="UniProtKB-UniRule"/>
</dbReference>
<dbReference type="AlphaFoldDB" id="A0A5B0NN53"/>
<sequence>MKRDAEANNSDSPDKCPKCTAEKEGADQEPATISPSSTRPDRETQILDRQLRLWGNWGQERLKDAGVGICDSSATSTQIAKNLILSGAKSVLMMDTAKVRQSDIGNNFFLEQASLGKTRAEESGKLLEQLTSTFKYHPVYWHDWEFYNEDFWCELEDIDALADWNAFIGVRMVKADEEVTSRFGWGFNVPTFSVQTCGLVASIRLQIRELYVFQTPSDSFVDLRLDCPFPSLSTFANSFEMDKMNNREHAHVPAVAIIVHYLESFKSKHDGKLPQDSTERAELKEMILAEKRDVDEENFDEAVNLIGNACQPTEVPAHIQELFDDPYCDKAPWFDGSFWLLVKTLREFVKRDPNHQLPLSGAIPDMKSNTKNYVKMQSIYRQKALEDLQTFKSILDDVKDSSEPDDDDDDNDNDKTETESGFDHYGPEFQLSSEMIETFVKNCAHIRLIRGSKYTNDQPKDLMLKFSKECEPGNQEFTANWFLGFQALSTYRSANQGEYPGMRKGQEEHDFNSLSEIALKDLIRRGWDKDEEKVPGKLAKVLKEMVRSSGSELPHISSIVGGLVSQEVIKMTTGRYVPMNGICIFDGYRSTTGVLEF</sequence>
<dbReference type="PANTHER" id="PTHR10953:SF29">
    <property type="entry name" value="NEDD8-ACTIVATING ENZYME E1 REGULATORY SUBUNIT"/>
    <property type="match status" value="1"/>
</dbReference>
<feature type="compositionally biased region" description="Basic and acidic residues" evidence="6">
    <location>
        <begin position="1"/>
        <end position="26"/>
    </location>
</feature>
<dbReference type="Proteomes" id="UP000324748">
    <property type="component" value="Unassembled WGS sequence"/>
</dbReference>
<protein>
    <recommendedName>
        <fullName evidence="3 5">NEDD8-activating enzyme E1 regulatory subunit</fullName>
    </recommendedName>
</protein>
<feature type="compositionally biased region" description="Basic and acidic residues" evidence="6">
    <location>
        <begin position="413"/>
        <end position="426"/>
    </location>
</feature>
<dbReference type="UniPathway" id="UPA00885"/>
<dbReference type="SUPFAM" id="SSF69572">
    <property type="entry name" value="Activating enzymes of the ubiquitin-like proteins"/>
    <property type="match status" value="1"/>
</dbReference>
<dbReference type="FunFam" id="3.40.50.720:FF:000860">
    <property type="entry name" value="NEDD8-activating enzyme E1 regulatory subunit"/>
    <property type="match status" value="1"/>
</dbReference>
<keyword evidence="4 5" id="KW-0833">Ubl conjugation pathway</keyword>
<evidence type="ECO:0000256" key="4">
    <source>
        <dbReference type="ARBA" id="ARBA00022786"/>
    </source>
</evidence>